<feature type="domain" description="AMP-binding enzyme C-terminal" evidence="4">
    <location>
        <begin position="447"/>
        <end position="524"/>
    </location>
</feature>
<dbReference type="InterPro" id="IPR042099">
    <property type="entry name" value="ANL_N_sf"/>
</dbReference>
<keyword evidence="2" id="KW-0436">Ligase</keyword>
<evidence type="ECO:0000256" key="2">
    <source>
        <dbReference type="ARBA" id="ARBA00022598"/>
    </source>
</evidence>
<evidence type="ECO:0000256" key="1">
    <source>
        <dbReference type="ARBA" id="ARBA00004924"/>
    </source>
</evidence>
<keyword evidence="6" id="KW-1185">Reference proteome</keyword>
<proteinExistence type="predicted"/>
<sequence>MTIAFTRWPEDLARIYREKGYWRGLPLTQLLYEGLAKNRGPAISCGSRSFTYEDLDRYSSNLAAALKARGLKPQDTAIVQLPNIAEFYIVFFALMKLGVVPVNPVFSHRQHELLSYAEQIRPSLVIACATHPLFADGHFAKQLINHVDIRPLILVLGGQEEFEDLNDFILQPTAEGFQPSPTLAGEVAFFQLSGGSTGTPKLIPRTHDDYAYSVRASAEICRLSPHTRALVALPAAHNYALSSPGALGVFYAGGIVVLAPSPEPTSCFTLIRRHAVTMASLVPSALSLWLLHAAENREDLASLTLLQVGGARLAEALARRVPNELGCQLQQVFGMAEGLVCYTRLDDPDTRIYGTQGRPISPDDEVRVVDSQGRPVCPGTPGRLMVRGPYTFRGYYKSDAQNIAAFTTEGFYCSGDIVTCDEEGALCVVGREKDQINRGGEKIAAEEVEVLLLRHPQILNAALISIDDAQLGEKSCAVISTVEGLTAPSAPILRRFLREQGIADYKIPDRFTTVRQMPLTPVGKTDKNALRALLSCTHSS</sequence>
<comment type="pathway">
    <text evidence="1">Siderophore biosynthesis.</text>
</comment>
<dbReference type="Pfam" id="PF00501">
    <property type="entry name" value="AMP-binding"/>
    <property type="match status" value="1"/>
</dbReference>
<dbReference type="InterPro" id="IPR000873">
    <property type="entry name" value="AMP-dep_synth/lig_dom"/>
</dbReference>
<dbReference type="InterPro" id="IPR025110">
    <property type="entry name" value="AMP-bd_C"/>
</dbReference>
<protein>
    <submittedName>
        <fullName evidence="5">(2,3-dihydroxybenzoyl)adenylate synthase</fullName>
    </submittedName>
</protein>
<dbReference type="InterPro" id="IPR011963">
    <property type="entry name" value="DHB_AMP_lig"/>
</dbReference>
<dbReference type="PROSITE" id="PS00455">
    <property type="entry name" value="AMP_BINDING"/>
    <property type="match status" value="1"/>
</dbReference>
<accession>A0ABT1CJJ4</accession>
<dbReference type="Gene3D" id="3.40.50.12780">
    <property type="entry name" value="N-terminal domain of ligase-like"/>
    <property type="match status" value="1"/>
</dbReference>
<dbReference type="Pfam" id="PF13193">
    <property type="entry name" value="AMP-binding_C"/>
    <property type="match status" value="1"/>
</dbReference>
<dbReference type="NCBIfam" id="TIGR02275">
    <property type="entry name" value="DHB_AMP_lig"/>
    <property type="match status" value="1"/>
</dbReference>
<dbReference type="SUPFAM" id="SSF56801">
    <property type="entry name" value="Acetyl-CoA synthetase-like"/>
    <property type="match status" value="1"/>
</dbReference>
<organism evidence="5 6">
    <name type="scientific">Asaia lannensis NBRC 102526</name>
    <dbReference type="NCBI Taxonomy" id="1307926"/>
    <lineage>
        <taxon>Bacteria</taxon>
        <taxon>Pseudomonadati</taxon>
        <taxon>Pseudomonadota</taxon>
        <taxon>Alphaproteobacteria</taxon>
        <taxon>Acetobacterales</taxon>
        <taxon>Acetobacteraceae</taxon>
        <taxon>Asaia</taxon>
    </lineage>
</organism>
<dbReference type="InterPro" id="IPR020845">
    <property type="entry name" value="AMP-binding_CS"/>
</dbReference>
<evidence type="ECO:0000313" key="6">
    <source>
        <dbReference type="Proteomes" id="UP001523401"/>
    </source>
</evidence>
<dbReference type="InterPro" id="IPR045851">
    <property type="entry name" value="AMP-bd_C_sf"/>
</dbReference>
<gene>
    <name evidence="5" type="ORF">NF685_13295</name>
</gene>
<evidence type="ECO:0000313" key="5">
    <source>
        <dbReference type="EMBL" id="MCO6161010.1"/>
    </source>
</evidence>
<dbReference type="EMBL" id="JAMXQU010000013">
    <property type="protein sequence ID" value="MCO6161010.1"/>
    <property type="molecule type" value="Genomic_DNA"/>
</dbReference>
<reference evidence="5 6" key="1">
    <citation type="submission" date="2022-06" db="EMBL/GenBank/DDBJ databases">
        <title>Whole-genome of Asaia lannensis strain LMG 27011T.</title>
        <authorList>
            <person name="Sombolestani A."/>
        </authorList>
    </citation>
    <scope>NUCLEOTIDE SEQUENCE [LARGE SCALE GENOMIC DNA]</scope>
    <source>
        <strain evidence="5 6">NBRC 102526</strain>
    </source>
</reference>
<evidence type="ECO:0000259" key="4">
    <source>
        <dbReference type="Pfam" id="PF13193"/>
    </source>
</evidence>
<dbReference type="NCBIfam" id="NF008192">
    <property type="entry name" value="PRK10946.1"/>
    <property type="match status" value="1"/>
</dbReference>
<name>A0ABT1CJJ4_9PROT</name>
<dbReference type="PANTHER" id="PTHR43767">
    <property type="entry name" value="LONG-CHAIN-FATTY-ACID--COA LIGASE"/>
    <property type="match status" value="1"/>
</dbReference>
<dbReference type="InterPro" id="IPR050237">
    <property type="entry name" value="ATP-dep_AMP-bd_enzyme"/>
</dbReference>
<dbReference type="PANTHER" id="PTHR43767:SF10">
    <property type="entry name" value="SURFACTIN SYNTHASE SUBUNIT 1"/>
    <property type="match status" value="1"/>
</dbReference>
<comment type="caution">
    <text evidence="5">The sequence shown here is derived from an EMBL/GenBank/DDBJ whole genome shotgun (WGS) entry which is preliminary data.</text>
</comment>
<dbReference type="Proteomes" id="UP001523401">
    <property type="component" value="Unassembled WGS sequence"/>
</dbReference>
<dbReference type="Gene3D" id="3.30.300.30">
    <property type="match status" value="1"/>
</dbReference>
<feature type="domain" description="AMP-dependent synthetase/ligase" evidence="3">
    <location>
        <begin position="41"/>
        <end position="396"/>
    </location>
</feature>
<evidence type="ECO:0000259" key="3">
    <source>
        <dbReference type="Pfam" id="PF00501"/>
    </source>
</evidence>
<dbReference type="RefSeq" id="WP_252849995.1">
    <property type="nucleotide sequence ID" value="NZ_BAPW01000008.1"/>
</dbReference>